<accession>A0A9Q0YCI1</accession>
<dbReference type="Proteomes" id="UP001152320">
    <property type="component" value="Chromosome 23"/>
</dbReference>
<evidence type="ECO:0000313" key="1">
    <source>
        <dbReference type="EMBL" id="KAJ8019735.1"/>
    </source>
</evidence>
<dbReference type="GO" id="GO:0017022">
    <property type="term" value="F:myosin binding"/>
    <property type="evidence" value="ECO:0007669"/>
    <property type="project" value="TreeGrafter"/>
</dbReference>
<dbReference type="InterPro" id="IPR051946">
    <property type="entry name" value="Intracell_Traff-Reg"/>
</dbReference>
<dbReference type="EMBL" id="JAIZAY010000023">
    <property type="protein sequence ID" value="KAJ8019735.1"/>
    <property type="molecule type" value="Genomic_DNA"/>
</dbReference>
<gene>
    <name evidence="1" type="ORF">HOLleu_41436</name>
</gene>
<evidence type="ECO:0000313" key="2">
    <source>
        <dbReference type="Proteomes" id="UP001152320"/>
    </source>
</evidence>
<dbReference type="AlphaFoldDB" id="A0A9Q0YCI1"/>
<sequence>MYAFLHYTDYLTSSAPLQETLISGYPSLMCCQPSSGKLAERTQLSEEPATDLYEEDIYSSEIFGEENENDDLAGNEVSEAGTLTDLHNSSNIPEVEIISLLEEKIPLYKLRVNTTSQYSYDHSDWLRSAPDATSSGGTLEEDDDDLDLSPVMMGETLKYFSKCYLKKCLFVVFVQTGNLFLH</sequence>
<dbReference type="GO" id="GO:0047496">
    <property type="term" value="P:vesicle transport along microtubule"/>
    <property type="evidence" value="ECO:0007669"/>
    <property type="project" value="TreeGrafter"/>
</dbReference>
<reference evidence="1" key="1">
    <citation type="submission" date="2021-10" db="EMBL/GenBank/DDBJ databases">
        <title>Tropical sea cucumber genome reveals ecological adaptation and Cuvierian tubules defense mechanism.</title>
        <authorList>
            <person name="Chen T."/>
        </authorList>
    </citation>
    <scope>NUCLEOTIDE SEQUENCE</scope>
    <source>
        <strain evidence="1">Nanhai2018</strain>
        <tissue evidence="1">Muscle</tissue>
    </source>
</reference>
<keyword evidence="2" id="KW-1185">Reference proteome</keyword>
<name>A0A9Q0YCI1_HOLLE</name>
<protein>
    <submittedName>
        <fullName evidence="1">Trafficking kinesin-binding protein 1</fullName>
    </submittedName>
</protein>
<dbReference type="PANTHER" id="PTHR15751:SF12">
    <property type="entry name" value="TRAFFICKING KINESIN-BINDING PROTEIN MILT"/>
    <property type="match status" value="1"/>
</dbReference>
<dbReference type="OrthoDB" id="10067624at2759"/>
<dbReference type="GO" id="GO:0006605">
    <property type="term" value="P:protein targeting"/>
    <property type="evidence" value="ECO:0007669"/>
    <property type="project" value="TreeGrafter"/>
</dbReference>
<proteinExistence type="predicted"/>
<dbReference type="GO" id="GO:0048311">
    <property type="term" value="P:mitochondrion distribution"/>
    <property type="evidence" value="ECO:0007669"/>
    <property type="project" value="TreeGrafter"/>
</dbReference>
<dbReference type="GO" id="GO:0031410">
    <property type="term" value="C:cytoplasmic vesicle"/>
    <property type="evidence" value="ECO:0007669"/>
    <property type="project" value="TreeGrafter"/>
</dbReference>
<comment type="caution">
    <text evidence="1">The sequence shown here is derived from an EMBL/GenBank/DDBJ whole genome shotgun (WGS) entry which is preliminary data.</text>
</comment>
<dbReference type="PANTHER" id="PTHR15751">
    <property type="entry name" value="TRAFFICKING KINESIN-BINDING PROTEIN"/>
    <property type="match status" value="1"/>
</dbReference>
<organism evidence="1 2">
    <name type="scientific">Holothuria leucospilota</name>
    <name type="common">Black long sea cucumber</name>
    <name type="synonym">Mertensiothuria leucospilota</name>
    <dbReference type="NCBI Taxonomy" id="206669"/>
    <lineage>
        <taxon>Eukaryota</taxon>
        <taxon>Metazoa</taxon>
        <taxon>Echinodermata</taxon>
        <taxon>Eleutherozoa</taxon>
        <taxon>Echinozoa</taxon>
        <taxon>Holothuroidea</taxon>
        <taxon>Aspidochirotacea</taxon>
        <taxon>Aspidochirotida</taxon>
        <taxon>Holothuriidae</taxon>
        <taxon>Holothuria</taxon>
    </lineage>
</organism>
<dbReference type="GO" id="GO:0005739">
    <property type="term" value="C:mitochondrion"/>
    <property type="evidence" value="ECO:0007669"/>
    <property type="project" value="TreeGrafter"/>
</dbReference>